<dbReference type="InterPro" id="IPR036390">
    <property type="entry name" value="WH_DNA-bd_sf"/>
</dbReference>
<dbReference type="InterPro" id="IPR036388">
    <property type="entry name" value="WH-like_DNA-bd_sf"/>
</dbReference>
<keyword evidence="1" id="KW-0805">Transcription regulation</keyword>
<dbReference type="InterPro" id="IPR001845">
    <property type="entry name" value="HTH_ArsR_DNA-bd_dom"/>
</dbReference>
<dbReference type="PANTHER" id="PTHR33154">
    <property type="entry name" value="TRANSCRIPTIONAL REGULATOR, ARSR FAMILY"/>
    <property type="match status" value="1"/>
</dbReference>
<dbReference type="InterPro" id="IPR051081">
    <property type="entry name" value="HTH_MetalResp_TranReg"/>
</dbReference>
<keyword evidence="6" id="KW-1185">Reference proteome</keyword>
<keyword evidence="2" id="KW-0238">DNA-binding</keyword>
<dbReference type="RefSeq" id="WP_051518489.1">
    <property type="nucleotide sequence ID" value="NZ_AWQS01000088.1"/>
</dbReference>
<keyword evidence="3" id="KW-0804">Transcription</keyword>
<dbReference type="InterPro" id="IPR011991">
    <property type="entry name" value="ArsR-like_HTH"/>
</dbReference>
<name>W9GHQ9_9MICO</name>
<evidence type="ECO:0000313" key="5">
    <source>
        <dbReference type="EMBL" id="EWT05766.1"/>
    </source>
</evidence>
<dbReference type="EMBL" id="AWQS01000088">
    <property type="protein sequence ID" value="EWT05766.1"/>
    <property type="molecule type" value="Genomic_DNA"/>
</dbReference>
<evidence type="ECO:0000256" key="3">
    <source>
        <dbReference type="ARBA" id="ARBA00023163"/>
    </source>
</evidence>
<dbReference type="SUPFAM" id="SSF46785">
    <property type="entry name" value="Winged helix' DNA-binding domain"/>
    <property type="match status" value="1"/>
</dbReference>
<dbReference type="Proteomes" id="UP000019494">
    <property type="component" value="Unassembled WGS sequence"/>
</dbReference>
<gene>
    <name evidence="5" type="ORF">N864_21845</name>
</gene>
<sequence>MARPQPLTLREPAALKALAHPVRQDLIALLDDNTVVTATAASERVGMSPSAVSHHLRLLEKYGIVERVEASEDARERPWRLRPGGLNLSPAAGDRSGQAAVMVLVRRQVDRQLERMERLLRADEEGEVEEADEGTLGFAFTRARLSRDEARELVHRIEVILEELRARRAEPSRSEDELEYSLAASVLPTDPEEFVRTVQRERSSPR</sequence>
<evidence type="ECO:0000259" key="4">
    <source>
        <dbReference type="SMART" id="SM00418"/>
    </source>
</evidence>
<accession>W9GHQ9</accession>
<protein>
    <submittedName>
        <fullName evidence="5">ArsR family transcriptional regulator</fullName>
    </submittedName>
</protein>
<comment type="caution">
    <text evidence="5">The sequence shown here is derived from an EMBL/GenBank/DDBJ whole genome shotgun (WGS) entry which is preliminary data.</text>
</comment>
<dbReference type="SMART" id="SM00418">
    <property type="entry name" value="HTH_ARSR"/>
    <property type="match status" value="1"/>
</dbReference>
<dbReference type="OrthoDB" id="7945987at2"/>
<proteinExistence type="predicted"/>
<dbReference type="GO" id="GO:0003700">
    <property type="term" value="F:DNA-binding transcription factor activity"/>
    <property type="evidence" value="ECO:0007669"/>
    <property type="project" value="InterPro"/>
</dbReference>
<evidence type="ECO:0000313" key="6">
    <source>
        <dbReference type="Proteomes" id="UP000019494"/>
    </source>
</evidence>
<organism evidence="5 6">
    <name type="scientific">Intrasporangium chromatireducens Q5-1</name>
    <dbReference type="NCBI Taxonomy" id="584657"/>
    <lineage>
        <taxon>Bacteria</taxon>
        <taxon>Bacillati</taxon>
        <taxon>Actinomycetota</taxon>
        <taxon>Actinomycetes</taxon>
        <taxon>Micrococcales</taxon>
        <taxon>Intrasporangiaceae</taxon>
        <taxon>Intrasporangium</taxon>
    </lineage>
</organism>
<dbReference type="GO" id="GO:0003677">
    <property type="term" value="F:DNA binding"/>
    <property type="evidence" value="ECO:0007669"/>
    <property type="project" value="UniProtKB-KW"/>
</dbReference>
<evidence type="ECO:0000256" key="2">
    <source>
        <dbReference type="ARBA" id="ARBA00023125"/>
    </source>
</evidence>
<dbReference type="CDD" id="cd00090">
    <property type="entry name" value="HTH_ARSR"/>
    <property type="match status" value="1"/>
</dbReference>
<dbReference type="AlphaFoldDB" id="W9GHQ9"/>
<dbReference type="Gene3D" id="1.10.10.10">
    <property type="entry name" value="Winged helix-like DNA-binding domain superfamily/Winged helix DNA-binding domain"/>
    <property type="match status" value="1"/>
</dbReference>
<dbReference type="PANTHER" id="PTHR33154:SF33">
    <property type="entry name" value="TRANSCRIPTIONAL REPRESSOR SDPR"/>
    <property type="match status" value="1"/>
</dbReference>
<dbReference type="Pfam" id="PF12840">
    <property type="entry name" value="HTH_20"/>
    <property type="match status" value="1"/>
</dbReference>
<reference evidence="6" key="1">
    <citation type="submission" date="2013-08" db="EMBL/GenBank/DDBJ databases">
        <title>Intrasporangium oryzae NRRL B-24470.</title>
        <authorList>
            <person name="Liu H."/>
            <person name="Wang G."/>
        </authorList>
    </citation>
    <scope>NUCLEOTIDE SEQUENCE [LARGE SCALE GENOMIC DNA]</scope>
    <source>
        <strain evidence="6">Q5-1</strain>
    </source>
</reference>
<feature type="domain" description="HTH arsR-type" evidence="4">
    <location>
        <begin position="13"/>
        <end position="94"/>
    </location>
</feature>
<evidence type="ECO:0000256" key="1">
    <source>
        <dbReference type="ARBA" id="ARBA00023015"/>
    </source>
</evidence>